<keyword evidence="2" id="KW-1133">Transmembrane helix</keyword>
<keyword evidence="2" id="KW-0812">Transmembrane</keyword>
<evidence type="ECO:0000313" key="3">
    <source>
        <dbReference type="EMBL" id="GFU11478.1"/>
    </source>
</evidence>
<protein>
    <submittedName>
        <fullName evidence="3">Uncharacterized protein</fullName>
    </submittedName>
</protein>
<accession>A0A8X6UAZ3</accession>
<dbReference type="EMBL" id="BMAW01029323">
    <property type="protein sequence ID" value="GFU11478.1"/>
    <property type="molecule type" value="Genomic_DNA"/>
</dbReference>
<feature type="non-terminal residue" evidence="3">
    <location>
        <position position="112"/>
    </location>
</feature>
<proteinExistence type="predicted"/>
<dbReference type="Proteomes" id="UP000887013">
    <property type="component" value="Unassembled WGS sequence"/>
</dbReference>
<evidence type="ECO:0000313" key="4">
    <source>
        <dbReference type="Proteomes" id="UP000887013"/>
    </source>
</evidence>
<name>A0A8X6UAZ3_NEPPI</name>
<evidence type="ECO:0000256" key="1">
    <source>
        <dbReference type="SAM" id="MobiDB-lite"/>
    </source>
</evidence>
<keyword evidence="4" id="KW-1185">Reference proteome</keyword>
<feature type="compositionally biased region" description="Basic and acidic residues" evidence="1">
    <location>
        <begin position="98"/>
        <end position="112"/>
    </location>
</feature>
<organism evidence="3 4">
    <name type="scientific">Nephila pilipes</name>
    <name type="common">Giant wood spider</name>
    <name type="synonym">Nephila maculata</name>
    <dbReference type="NCBI Taxonomy" id="299642"/>
    <lineage>
        <taxon>Eukaryota</taxon>
        <taxon>Metazoa</taxon>
        <taxon>Ecdysozoa</taxon>
        <taxon>Arthropoda</taxon>
        <taxon>Chelicerata</taxon>
        <taxon>Arachnida</taxon>
        <taxon>Araneae</taxon>
        <taxon>Araneomorphae</taxon>
        <taxon>Entelegynae</taxon>
        <taxon>Araneoidea</taxon>
        <taxon>Nephilidae</taxon>
        <taxon>Nephila</taxon>
    </lineage>
</organism>
<sequence>MNSCQKFSKKIRPWKGTNFDTVISARNELQRLANSSKFEYPQKSKDLTPEARFVIFIFFIFVGLCALGTAITVFEYFQRPSVKRKSSSTNGNIRKKVVSSERKETLKCSSDE</sequence>
<reference evidence="3" key="1">
    <citation type="submission" date="2020-08" db="EMBL/GenBank/DDBJ databases">
        <title>Multicomponent nature underlies the extraordinary mechanical properties of spider dragline silk.</title>
        <authorList>
            <person name="Kono N."/>
            <person name="Nakamura H."/>
            <person name="Mori M."/>
            <person name="Yoshida Y."/>
            <person name="Ohtoshi R."/>
            <person name="Malay A.D."/>
            <person name="Moran D.A.P."/>
            <person name="Tomita M."/>
            <person name="Numata K."/>
            <person name="Arakawa K."/>
        </authorList>
    </citation>
    <scope>NUCLEOTIDE SEQUENCE</scope>
</reference>
<comment type="caution">
    <text evidence="3">The sequence shown here is derived from an EMBL/GenBank/DDBJ whole genome shotgun (WGS) entry which is preliminary data.</text>
</comment>
<feature type="transmembrane region" description="Helical" evidence="2">
    <location>
        <begin position="53"/>
        <end position="77"/>
    </location>
</feature>
<gene>
    <name evidence="3" type="ORF">NPIL_67011</name>
</gene>
<keyword evidence="2" id="KW-0472">Membrane</keyword>
<dbReference type="AlphaFoldDB" id="A0A8X6UAZ3"/>
<feature type="region of interest" description="Disordered" evidence="1">
    <location>
        <begin position="82"/>
        <end position="112"/>
    </location>
</feature>
<evidence type="ECO:0000256" key="2">
    <source>
        <dbReference type="SAM" id="Phobius"/>
    </source>
</evidence>